<evidence type="ECO:0000313" key="2">
    <source>
        <dbReference type="Proteomes" id="UP000027987"/>
    </source>
</evidence>
<proteinExistence type="predicted"/>
<dbReference type="AlphaFoldDB" id="A0A075K3R7"/>
<protein>
    <submittedName>
        <fullName evidence="1">Uncharacterized protein</fullName>
    </submittedName>
</protein>
<accession>A0A075K3R7</accession>
<reference evidence="1 2" key="1">
    <citation type="submission" date="2014-07" db="EMBL/GenBank/DDBJ databases">
        <title>Complete Genome Sequence of Dyella japonica Strain A8 Isolated from Malaysian Tropical Soil.</title>
        <authorList>
            <person name="Hui R.K.H."/>
            <person name="Chen J.-W."/>
            <person name="Chan K.-G."/>
            <person name="Leung F.C.C."/>
        </authorList>
    </citation>
    <scope>NUCLEOTIDE SEQUENCE [LARGE SCALE GENOMIC DNA]</scope>
    <source>
        <strain evidence="1 2">A8</strain>
    </source>
</reference>
<dbReference type="Proteomes" id="UP000027987">
    <property type="component" value="Chromosome"/>
</dbReference>
<gene>
    <name evidence="1" type="ORF">HY57_16290</name>
</gene>
<dbReference type="KEGG" id="dja:HY57_16290"/>
<organism evidence="1 2">
    <name type="scientific">Dyella japonica A8</name>
    <dbReference type="NCBI Taxonomy" id="1217721"/>
    <lineage>
        <taxon>Bacteria</taxon>
        <taxon>Pseudomonadati</taxon>
        <taxon>Pseudomonadota</taxon>
        <taxon>Gammaproteobacteria</taxon>
        <taxon>Lysobacterales</taxon>
        <taxon>Rhodanobacteraceae</taxon>
        <taxon>Dyella</taxon>
    </lineage>
</organism>
<evidence type="ECO:0000313" key="1">
    <source>
        <dbReference type="EMBL" id="AIF48685.1"/>
    </source>
</evidence>
<dbReference type="HOGENOM" id="CLU_979107_0_0_6"/>
<sequence>MADGSSTSQAASYSYQTLDYPGSTQTIFWGINDFGEMAGQFDLNHTTPHAMVYRHGQFELLDPAMLGTYFSAAGGPNDLGATYGAYADATGTQHGFVLHGHHFETVDFPGHLNSNVDGYNEFGTILGVYWDADGAFHGILRRGKNWDTKFDVAGAAETYPLGLNDLNQSVGYWDTNPKAPAPHGFFRDANGNITQLDVPGAYATVAFAINDVGQIAGYYWGTTGPMHSFVEADGKFVTLDFPGSTGTAVTTINNFGVVSGYYLDAKRQAHGFIATPTWAAEQHH</sequence>
<dbReference type="PATRIC" id="fig|1217721.7.peg.3342"/>
<keyword evidence="2" id="KW-1185">Reference proteome</keyword>
<dbReference type="EMBL" id="CP008884">
    <property type="protein sequence ID" value="AIF48685.1"/>
    <property type="molecule type" value="Genomic_DNA"/>
</dbReference>
<name>A0A075K3R7_9GAMM</name>